<proteinExistence type="evidence at transcript level"/>
<dbReference type="GO" id="GO:0016857">
    <property type="term" value="F:racemase and epimerase activity, acting on carbohydrates and derivatives"/>
    <property type="evidence" value="ECO:0007669"/>
    <property type="project" value="InterPro"/>
</dbReference>
<dbReference type="InterPro" id="IPR008000">
    <property type="entry name" value="Rham/fucose_mutarotase"/>
</dbReference>
<dbReference type="SUPFAM" id="SSF54909">
    <property type="entry name" value="Dimeric alpha+beta barrel"/>
    <property type="match status" value="1"/>
</dbReference>
<gene>
    <name evidence="1" type="primary">LOC108950150</name>
</gene>
<dbReference type="Gene3D" id="3.30.70.100">
    <property type="match status" value="1"/>
</dbReference>
<reference evidence="1" key="1">
    <citation type="submission" date="2020-04" db="EMBL/GenBank/DDBJ databases">
        <authorList>
            <person name="Neveu A P."/>
        </authorList>
    </citation>
    <scope>NUCLEOTIDE SEQUENCE</scope>
    <source>
        <tissue evidence="1">Whole embryo</tissue>
    </source>
</reference>
<accession>A0A6F9DJH3</accession>
<evidence type="ECO:0000313" key="1">
    <source>
        <dbReference type="EMBL" id="CAB3263289.1"/>
    </source>
</evidence>
<dbReference type="AlphaFoldDB" id="A0A6F9DJH3"/>
<dbReference type="PANTHER" id="PTHR34389:SF2">
    <property type="entry name" value="L-RHAMNOSE MUTAROTASE"/>
    <property type="match status" value="1"/>
</dbReference>
<protein>
    <submittedName>
        <fullName evidence="1">Uncharacterized protein LOC108950150</fullName>
    </submittedName>
</protein>
<organism evidence="1">
    <name type="scientific">Phallusia mammillata</name>
    <dbReference type="NCBI Taxonomy" id="59560"/>
    <lineage>
        <taxon>Eukaryota</taxon>
        <taxon>Metazoa</taxon>
        <taxon>Chordata</taxon>
        <taxon>Tunicata</taxon>
        <taxon>Ascidiacea</taxon>
        <taxon>Phlebobranchia</taxon>
        <taxon>Ascidiidae</taxon>
        <taxon>Phallusia</taxon>
    </lineage>
</organism>
<dbReference type="InterPro" id="IPR011008">
    <property type="entry name" value="Dimeric_a/b-barrel"/>
</dbReference>
<dbReference type="EMBL" id="LR787427">
    <property type="protein sequence ID" value="CAB3263289.1"/>
    <property type="molecule type" value="mRNA"/>
</dbReference>
<dbReference type="Pfam" id="PF05336">
    <property type="entry name" value="rhaM"/>
    <property type="match status" value="1"/>
</dbReference>
<sequence length="128" mass="14814">MSNNTAKRYGAVIHLKPEKLEEYKKLHATVWPKVLQRIKQSNIRNYTIYHCKELGVLFSHLEYIGNDYEKDMAAIAADPTTKEWWKVCEPCQRPLQWNGPPPSEGGAGNWWQPMEEVFHDGHPASSYS</sequence>
<dbReference type="PANTHER" id="PTHR34389">
    <property type="entry name" value="L-RHAMNOSE MUTAROTASE"/>
    <property type="match status" value="1"/>
</dbReference>
<name>A0A6F9DJH3_9ASCI</name>